<dbReference type="SUPFAM" id="SSF54495">
    <property type="entry name" value="UBC-like"/>
    <property type="match status" value="1"/>
</dbReference>
<dbReference type="OrthoDB" id="9978460at2759"/>
<reference evidence="3 4" key="1">
    <citation type="journal article" date="2019" name="Genome Biol. Evol.">
        <title>The Rhododendron genome and chromosomal organization provide insight into shared whole-genome duplications across the heath family (Ericaceae).</title>
        <authorList>
            <person name="Soza V.L."/>
            <person name="Lindsley D."/>
            <person name="Waalkes A."/>
            <person name="Ramage E."/>
            <person name="Patwardhan R.P."/>
            <person name="Burton J.N."/>
            <person name="Adey A."/>
            <person name="Kumar A."/>
            <person name="Qiu R."/>
            <person name="Shendure J."/>
            <person name="Hall B."/>
        </authorList>
    </citation>
    <scope>NUCLEOTIDE SEQUENCE [LARGE SCALE GENOMIC DNA]</scope>
    <source>
        <strain evidence="3">RSF 1966-606</strain>
    </source>
</reference>
<evidence type="ECO:0000256" key="1">
    <source>
        <dbReference type="SAM" id="Phobius"/>
    </source>
</evidence>
<protein>
    <recommendedName>
        <fullName evidence="2">UBC core domain-containing protein</fullName>
    </recommendedName>
</protein>
<keyword evidence="1" id="KW-0812">Transmembrane</keyword>
<keyword evidence="1" id="KW-1133">Transmembrane helix</keyword>
<feature type="transmembrane region" description="Helical" evidence="1">
    <location>
        <begin position="191"/>
        <end position="208"/>
    </location>
</feature>
<evidence type="ECO:0000259" key="2">
    <source>
        <dbReference type="PROSITE" id="PS50127"/>
    </source>
</evidence>
<accession>A0A6A4KYC2</accession>
<dbReference type="PROSITE" id="PS50127">
    <property type="entry name" value="UBC_2"/>
    <property type="match status" value="1"/>
</dbReference>
<name>A0A6A4KYC2_9ERIC</name>
<gene>
    <name evidence="3" type="ORF">C3L33_17406</name>
</gene>
<feature type="transmembrane region" description="Helical" evidence="1">
    <location>
        <begin position="158"/>
        <end position="179"/>
    </location>
</feature>
<comment type="caution">
    <text evidence="3">The sequence shown here is derived from an EMBL/GenBank/DDBJ whole genome shotgun (WGS) entry which is preliminary data.</text>
</comment>
<feature type="non-terminal residue" evidence="3">
    <location>
        <position position="1"/>
    </location>
</feature>
<feature type="domain" description="UBC core" evidence="2">
    <location>
        <begin position="1"/>
        <end position="79"/>
    </location>
</feature>
<sequence length="257" mass="28048">MVSDVQIYHPNVNEDGKIDINIGEQWTPALTTETLLLSISSMLTYPILEHAENAISVLYLNHYQRYNAIAREWTQKYAMSGFVSISPDDQSLHSPDAQSLHSEVAKLSIGLTGSGERMPLFEKLCASVWRIPACSRCGCCSEILISGFSWLASRFWRWLLFFGGLFKVWAVVVLLGRLVLRRGGCGGFRHALGVAAVGDLLLGLLGWLRRGVWRRLLGTVGFLRRQLALDAAGWCSVVGGVGLLVAGWVVEGGGGGG</sequence>
<dbReference type="Gene3D" id="3.10.110.10">
    <property type="entry name" value="Ubiquitin Conjugating Enzyme"/>
    <property type="match status" value="1"/>
</dbReference>
<organism evidence="3 4">
    <name type="scientific">Rhododendron williamsianum</name>
    <dbReference type="NCBI Taxonomy" id="262921"/>
    <lineage>
        <taxon>Eukaryota</taxon>
        <taxon>Viridiplantae</taxon>
        <taxon>Streptophyta</taxon>
        <taxon>Embryophyta</taxon>
        <taxon>Tracheophyta</taxon>
        <taxon>Spermatophyta</taxon>
        <taxon>Magnoliopsida</taxon>
        <taxon>eudicotyledons</taxon>
        <taxon>Gunneridae</taxon>
        <taxon>Pentapetalae</taxon>
        <taxon>asterids</taxon>
        <taxon>Ericales</taxon>
        <taxon>Ericaceae</taxon>
        <taxon>Ericoideae</taxon>
        <taxon>Rhodoreae</taxon>
        <taxon>Rhododendron</taxon>
    </lineage>
</organism>
<dbReference type="EMBL" id="QEFC01002773">
    <property type="protein sequence ID" value="KAE9450690.1"/>
    <property type="molecule type" value="Genomic_DNA"/>
</dbReference>
<dbReference type="Pfam" id="PF00179">
    <property type="entry name" value="UQ_con"/>
    <property type="match status" value="1"/>
</dbReference>
<dbReference type="InterPro" id="IPR000608">
    <property type="entry name" value="UBC"/>
</dbReference>
<keyword evidence="4" id="KW-1185">Reference proteome</keyword>
<dbReference type="Proteomes" id="UP000428333">
    <property type="component" value="Linkage Group LG10"/>
</dbReference>
<evidence type="ECO:0000313" key="4">
    <source>
        <dbReference type="Proteomes" id="UP000428333"/>
    </source>
</evidence>
<evidence type="ECO:0000313" key="3">
    <source>
        <dbReference type="EMBL" id="KAE9450690.1"/>
    </source>
</evidence>
<dbReference type="InterPro" id="IPR016135">
    <property type="entry name" value="UBQ-conjugating_enzyme/RWD"/>
</dbReference>
<keyword evidence="1" id="KW-0472">Membrane</keyword>
<dbReference type="AlphaFoldDB" id="A0A6A4KYC2"/>
<proteinExistence type="predicted"/>
<feature type="transmembrane region" description="Helical" evidence="1">
    <location>
        <begin position="229"/>
        <end position="250"/>
    </location>
</feature>